<dbReference type="EMBL" id="ASPP01010200">
    <property type="protein sequence ID" value="ETO23112.1"/>
    <property type="molecule type" value="Genomic_DNA"/>
</dbReference>
<dbReference type="Gene3D" id="6.10.140.2040">
    <property type="match status" value="1"/>
</dbReference>
<feature type="region of interest" description="Disordered" evidence="3">
    <location>
        <begin position="1"/>
        <end position="26"/>
    </location>
</feature>
<dbReference type="Proteomes" id="UP000023152">
    <property type="component" value="Unassembled WGS sequence"/>
</dbReference>
<feature type="repeat" description="RPEL" evidence="2">
    <location>
        <begin position="191"/>
        <end position="216"/>
    </location>
</feature>
<keyword evidence="5" id="KW-1185">Reference proteome</keyword>
<dbReference type="OrthoDB" id="197676at2759"/>
<name>X6NCR1_RETFI</name>
<sequence length="292" mass="34289">NGTSARKKHKIDDEESLAKKSKKKERQMIVKSLERRLTNRMKPRELVQRGLTREEYLKMDKEQADKTLQKARQSIYDDFSRQFDELHNPFYQFEIKGIVPQGYFQQRAQEICSGHRKQESVLDELNQKLLEKPDFAEVVAEGILENLNHAMKSERALTTGNRADWEGTILDELTSEESETFAHDDERRRLQALARHISQRPDRKELLQKNILFSIGIAPAIQTNAKKLQQRLEHRKSIDDVRALGILHWNGEEQQSQTVRSRLEKVEMTPRQLNKSIKQRPDRDELKERGVL</sequence>
<evidence type="ECO:0000256" key="2">
    <source>
        <dbReference type="PROSITE-ProRule" id="PRU00401"/>
    </source>
</evidence>
<feature type="repeat" description="RPEL" evidence="2">
    <location>
        <begin position="271"/>
        <end position="292"/>
    </location>
</feature>
<dbReference type="AlphaFoldDB" id="X6NCR1"/>
<dbReference type="Pfam" id="PF02755">
    <property type="entry name" value="RPEL"/>
    <property type="match status" value="2"/>
</dbReference>
<dbReference type="SMART" id="SM00707">
    <property type="entry name" value="RPEL"/>
    <property type="match status" value="5"/>
</dbReference>
<accession>X6NCR1</accession>
<comment type="caution">
    <text evidence="4">The sequence shown here is derived from an EMBL/GenBank/DDBJ whole genome shotgun (WGS) entry which is preliminary data.</text>
</comment>
<dbReference type="PROSITE" id="PS51073">
    <property type="entry name" value="RPEL"/>
    <property type="match status" value="2"/>
</dbReference>
<feature type="compositionally biased region" description="Basic and acidic residues" evidence="3">
    <location>
        <begin position="279"/>
        <end position="292"/>
    </location>
</feature>
<feature type="region of interest" description="Disordered" evidence="3">
    <location>
        <begin position="261"/>
        <end position="292"/>
    </location>
</feature>
<evidence type="ECO:0000313" key="5">
    <source>
        <dbReference type="Proteomes" id="UP000023152"/>
    </source>
</evidence>
<organism evidence="4 5">
    <name type="scientific">Reticulomyxa filosa</name>
    <dbReference type="NCBI Taxonomy" id="46433"/>
    <lineage>
        <taxon>Eukaryota</taxon>
        <taxon>Sar</taxon>
        <taxon>Rhizaria</taxon>
        <taxon>Retaria</taxon>
        <taxon>Foraminifera</taxon>
        <taxon>Monothalamids</taxon>
        <taxon>Reticulomyxidae</taxon>
        <taxon>Reticulomyxa</taxon>
    </lineage>
</organism>
<protein>
    <submittedName>
        <fullName evidence="4">Uncharacterized protein</fullName>
    </submittedName>
</protein>
<proteinExistence type="predicted"/>
<evidence type="ECO:0000256" key="1">
    <source>
        <dbReference type="ARBA" id="ARBA00022737"/>
    </source>
</evidence>
<gene>
    <name evidence="4" type="ORF">RFI_14073</name>
</gene>
<reference evidence="4 5" key="1">
    <citation type="journal article" date="2013" name="Curr. Biol.">
        <title>The Genome of the Foraminiferan Reticulomyxa filosa.</title>
        <authorList>
            <person name="Glockner G."/>
            <person name="Hulsmann N."/>
            <person name="Schleicher M."/>
            <person name="Noegel A.A."/>
            <person name="Eichinger L."/>
            <person name="Gallinger C."/>
            <person name="Pawlowski J."/>
            <person name="Sierra R."/>
            <person name="Euteneuer U."/>
            <person name="Pillet L."/>
            <person name="Moustafa A."/>
            <person name="Platzer M."/>
            <person name="Groth M."/>
            <person name="Szafranski K."/>
            <person name="Schliwa M."/>
        </authorList>
    </citation>
    <scope>NUCLEOTIDE SEQUENCE [LARGE SCALE GENOMIC DNA]</scope>
</reference>
<feature type="non-terminal residue" evidence="4">
    <location>
        <position position="1"/>
    </location>
</feature>
<evidence type="ECO:0000313" key="4">
    <source>
        <dbReference type="EMBL" id="ETO23112.1"/>
    </source>
</evidence>
<keyword evidence="1" id="KW-0677">Repeat</keyword>
<evidence type="ECO:0000256" key="3">
    <source>
        <dbReference type="SAM" id="MobiDB-lite"/>
    </source>
</evidence>
<dbReference type="InterPro" id="IPR004018">
    <property type="entry name" value="RPEL_repeat"/>
</dbReference>
<feature type="non-terminal residue" evidence="4">
    <location>
        <position position="292"/>
    </location>
</feature>